<evidence type="ECO:0000256" key="3">
    <source>
        <dbReference type="ARBA" id="ARBA00022106"/>
    </source>
</evidence>
<comment type="similarity">
    <text evidence="2">Belongs to the multi antimicrobial extrusion (MATE) (TC 2.A.66.1) family. MepA subfamily.</text>
</comment>
<keyword evidence="12" id="KW-1185">Reference proteome</keyword>
<dbReference type="PANTHER" id="PTHR43823">
    <property type="entry name" value="SPORULATION PROTEIN YKVU"/>
    <property type="match status" value="1"/>
</dbReference>
<feature type="transmembrane region" description="Helical" evidence="10">
    <location>
        <begin position="264"/>
        <end position="284"/>
    </location>
</feature>
<evidence type="ECO:0000256" key="10">
    <source>
        <dbReference type="SAM" id="Phobius"/>
    </source>
</evidence>
<keyword evidence="6 10" id="KW-0812">Transmembrane</keyword>
<reference evidence="11 12" key="2">
    <citation type="submission" date="2023-06" db="EMBL/GenBank/DDBJ databases">
        <authorList>
            <person name="Zeman M."/>
            <person name="Kubasova T."/>
            <person name="Jahodarova E."/>
            <person name="Nykrynova M."/>
            <person name="Rychlik I."/>
        </authorList>
    </citation>
    <scope>NUCLEOTIDE SEQUENCE [LARGE SCALE GENOMIC DNA]</scope>
    <source>
        <strain evidence="11 12">ET341</strain>
    </source>
</reference>
<gene>
    <name evidence="11" type="ORF">QUV98_09540</name>
</gene>
<dbReference type="InterPro" id="IPR048279">
    <property type="entry name" value="MdtK-like"/>
</dbReference>
<dbReference type="InterPro" id="IPR045070">
    <property type="entry name" value="MATE_MepA-like"/>
</dbReference>
<dbReference type="RefSeq" id="WP_191492929.1">
    <property type="nucleotide sequence ID" value="NZ_JAUDCK010000039.1"/>
</dbReference>
<sequence>MKKLESLQEFFRYTSLNVLGMIGLSCYILADTFFVSKGLGTDGLTALNLAIPIYSFIHGSGLMIGMGGGTKYSILKSQEHHQDANKTFTHAVLLAICFAIIFVLIGFLFSGTIISLFVEQGNVFDMSKTYLQVILLFAPAFLMNNVFLCFVRNDGAPQLSMAAMLGGSFSNIVLDYIFIFPCQMGIFGAVFATGLAPIISMCILSPHFFKKKNQFHFIKSTISLKTITGIFSSGVPSLVTEVSSGIVMIVFNTIILNLEGNVGVAAYGVIANLSLVVMAIYTGIAQGIQPLMSRDYGLNHLDNIYRVLKYALLTMLIISAVIYTTVFFGASSITQIFNSENNAMLQTIAAQGLKLYFIACPFAGFNIILSMYFTSVEHPLPAHIISLLRGFIIIIPMAFLLSAIAKMNGVWSAFPVTELIVAVVGLGCFEWLKHHHYSE</sequence>
<feature type="transmembrane region" description="Helical" evidence="10">
    <location>
        <begin position="353"/>
        <end position="374"/>
    </location>
</feature>
<organism evidence="11 12">
    <name type="scientific">Massilimicrobiota timonensis</name>
    <dbReference type="NCBI Taxonomy" id="1776392"/>
    <lineage>
        <taxon>Bacteria</taxon>
        <taxon>Bacillati</taxon>
        <taxon>Bacillota</taxon>
        <taxon>Erysipelotrichia</taxon>
        <taxon>Erysipelotrichales</taxon>
        <taxon>Erysipelotrichaceae</taxon>
        <taxon>Massilimicrobiota</taxon>
    </lineage>
</organism>
<evidence type="ECO:0000313" key="12">
    <source>
        <dbReference type="Proteomes" id="UP001529275"/>
    </source>
</evidence>
<feature type="transmembrane region" description="Helical" evidence="10">
    <location>
        <begin position="50"/>
        <end position="70"/>
    </location>
</feature>
<evidence type="ECO:0000256" key="6">
    <source>
        <dbReference type="ARBA" id="ARBA00022692"/>
    </source>
</evidence>
<feature type="transmembrane region" description="Helical" evidence="10">
    <location>
        <begin position="91"/>
        <end position="118"/>
    </location>
</feature>
<proteinExistence type="inferred from homology"/>
<evidence type="ECO:0000256" key="4">
    <source>
        <dbReference type="ARBA" id="ARBA00022448"/>
    </source>
</evidence>
<keyword evidence="9" id="KW-0046">Antibiotic resistance</keyword>
<dbReference type="Pfam" id="PF01554">
    <property type="entry name" value="MatE"/>
    <property type="match status" value="2"/>
</dbReference>
<keyword evidence="5" id="KW-1003">Cell membrane</keyword>
<evidence type="ECO:0000256" key="7">
    <source>
        <dbReference type="ARBA" id="ARBA00022989"/>
    </source>
</evidence>
<keyword evidence="7 10" id="KW-1133">Transmembrane helix</keyword>
<feature type="transmembrane region" description="Helical" evidence="10">
    <location>
        <begin position="12"/>
        <end position="30"/>
    </location>
</feature>
<keyword evidence="8 10" id="KW-0472">Membrane</keyword>
<dbReference type="PANTHER" id="PTHR43823:SF3">
    <property type="entry name" value="MULTIDRUG EXPORT PROTEIN MEPA"/>
    <property type="match status" value="1"/>
</dbReference>
<feature type="transmembrane region" description="Helical" evidence="10">
    <location>
        <begin position="411"/>
        <end position="432"/>
    </location>
</feature>
<feature type="transmembrane region" description="Helical" evidence="10">
    <location>
        <begin position="386"/>
        <end position="405"/>
    </location>
</feature>
<feature type="transmembrane region" description="Helical" evidence="10">
    <location>
        <begin position="230"/>
        <end position="258"/>
    </location>
</feature>
<protein>
    <recommendedName>
        <fullName evidence="3">Multidrug export protein MepA</fullName>
    </recommendedName>
</protein>
<dbReference type="Proteomes" id="UP001529275">
    <property type="component" value="Unassembled WGS sequence"/>
</dbReference>
<name>A0ABT7UM20_9FIRM</name>
<accession>A0ABT7UM20</accession>
<reference evidence="12" key="1">
    <citation type="submission" date="2023-06" db="EMBL/GenBank/DDBJ databases">
        <title>Identification and characterization of horizontal gene transfer across gut microbiota members of farm animals based on homology search.</title>
        <authorList>
            <person name="Zeman M."/>
            <person name="Kubasova T."/>
            <person name="Jahodarova E."/>
            <person name="Nykrynova M."/>
            <person name="Rychlik I."/>
        </authorList>
    </citation>
    <scope>NUCLEOTIDE SEQUENCE [LARGE SCALE GENOMIC DNA]</scope>
    <source>
        <strain evidence="12">ET341</strain>
    </source>
</reference>
<evidence type="ECO:0000256" key="5">
    <source>
        <dbReference type="ARBA" id="ARBA00022475"/>
    </source>
</evidence>
<dbReference type="PROSITE" id="PS51257">
    <property type="entry name" value="PROKAR_LIPOPROTEIN"/>
    <property type="match status" value="1"/>
</dbReference>
<feature type="transmembrane region" description="Helical" evidence="10">
    <location>
        <begin position="186"/>
        <end position="209"/>
    </location>
</feature>
<dbReference type="InterPro" id="IPR051327">
    <property type="entry name" value="MATE_MepA_subfamily"/>
</dbReference>
<feature type="transmembrane region" description="Helical" evidence="10">
    <location>
        <begin position="130"/>
        <end position="150"/>
    </location>
</feature>
<keyword evidence="4" id="KW-0813">Transport</keyword>
<comment type="subcellular location">
    <subcellularLocation>
        <location evidence="1">Cell membrane</location>
        <topology evidence="1">Multi-pass membrane protein</topology>
    </subcellularLocation>
</comment>
<dbReference type="EMBL" id="JAUDCK010000039">
    <property type="protein sequence ID" value="MDM8196557.1"/>
    <property type="molecule type" value="Genomic_DNA"/>
</dbReference>
<dbReference type="PIRSF" id="PIRSF006603">
    <property type="entry name" value="DinF"/>
    <property type="match status" value="1"/>
</dbReference>
<feature type="transmembrane region" description="Helical" evidence="10">
    <location>
        <begin position="310"/>
        <end position="333"/>
    </location>
</feature>
<evidence type="ECO:0000256" key="1">
    <source>
        <dbReference type="ARBA" id="ARBA00004651"/>
    </source>
</evidence>
<dbReference type="InterPro" id="IPR002528">
    <property type="entry name" value="MATE_fam"/>
</dbReference>
<dbReference type="CDD" id="cd13143">
    <property type="entry name" value="MATE_MepA_like"/>
    <property type="match status" value="1"/>
</dbReference>
<comment type="caution">
    <text evidence="11">The sequence shown here is derived from an EMBL/GenBank/DDBJ whole genome shotgun (WGS) entry which is preliminary data.</text>
</comment>
<evidence type="ECO:0000256" key="9">
    <source>
        <dbReference type="ARBA" id="ARBA00023251"/>
    </source>
</evidence>
<feature type="transmembrane region" description="Helical" evidence="10">
    <location>
        <begin position="162"/>
        <end position="180"/>
    </location>
</feature>
<evidence type="ECO:0000256" key="8">
    <source>
        <dbReference type="ARBA" id="ARBA00023136"/>
    </source>
</evidence>
<evidence type="ECO:0000313" key="11">
    <source>
        <dbReference type="EMBL" id="MDM8196557.1"/>
    </source>
</evidence>
<evidence type="ECO:0000256" key="2">
    <source>
        <dbReference type="ARBA" id="ARBA00008417"/>
    </source>
</evidence>